<dbReference type="Pfam" id="PF05265">
    <property type="entry name" value="DUF723"/>
    <property type="match status" value="1"/>
</dbReference>
<proteinExistence type="predicted"/>
<dbReference type="Proteomes" id="UP000094802">
    <property type="component" value="Unassembled WGS sequence"/>
</dbReference>
<organism evidence="1 2">
    <name type="scientific">Vibrio splendidus 12E03</name>
    <dbReference type="NCBI Taxonomy" id="1191305"/>
    <lineage>
        <taxon>Bacteria</taxon>
        <taxon>Pseudomonadati</taxon>
        <taxon>Pseudomonadota</taxon>
        <taxon>Gammaproteobacteria</taxon>
        <taxon>Vibrionales</taxon>
        <taxon>Vibrionaceae</taxon>
        <taxon>Vibrio</taxon>
    </lineage>
</organism>
<evidence type="ECO:0008006" key="3">
    <source>
        <dbReference type="Google" id="ProtNLM"/>
    </source>
</evidence>
<gene>
    <name evidence="1" type="ORF">A142_23845</name>
</gene>
<sequence length="113" mass="12949">MLKPSRQDRENLFIQKAKLKYGELYDFSKMKYINRSTPVEISCPEHGAFHTTPNNFLATVKKIGCPLCSRAQKAKRTPQKANDKNEIRGCGTDNFNVRGGTKQYNHLLLKVFD</sequence>
<name>A0A1E5FCL6_VIBSP</name>
<reference evidence="1 2" key="1">
    <citation type="journal article" date="2012" name="Science">
        <title>Ecological populations of bacteria act as socially cohesive units of antibiotic production and resistance.</title>
        <authorList>
            <person name="Cordero O.X."/>
            <person name="Wildschutte H."/>
            <person name="Kirkup B."/>
            <person name="Proehl S."/>
            <person name="Ngo L."/>
            <person name="Hussain F."/>
            <person name="Le Roux F."/>
            <person name="Mincer T."/>
            <person name="Polz M.F."/>
        </authorList>
    </citation>
    <scope>NUCLEOTIDE SEQUENCE [LARGE SCALE GENOMIC DNA]</scope>
    <source>
        <strain evidence="1 2">12E03</strain>
    </source>
</reference>
<dbReference type="RefSeq" id="WP_019821553.1">
    <property type="nucleotide sequence ID" value="NZ_AJZD02000310.1"/>
</dbReference>
<dbReference type="AlphaFoldDB" id="A0A1E5FCL6"/>
<protein>
    <recommendedName>
        <fullName evidence="3">DUF723 domain-containing protein</fullName>
    </recommendedName>
</protein>
<dbReference type="InterPro" id="IPR007929">
    <property type="entry name" value="DUF723"/>
</dbReference>
<accession>A0A1E5FCL6</accession>
<evidence type="ECO:0000313" key="1">
    <source>
        <dbReference type="EMBL" id="OEF86851.1"/>
    </source>
</evidence>
<dbReference type="OrthoDB" id="878605at2"/>
<dbReference type="EMBL" id="AJZD02000310">
    <property type="protein sequence ID" value="OEF86851.1"/>
    <property type="molecule type" value="Genomic_DNA"/>
</dbReference>
<evidence type="ECO:0000313" key="2">
    <source>
        <dbReference type="Proteomes" id="UP000094802"/>
    </source>
</evidence>
<comment type="caution">
    <text evidence="1">The sequence shown here is derived from an EMBL/GenBank/DDBJ whole genome shotgun (WGS) entry which is preliminary data.</text>
</comment>